<dbReference type="AlphaFoldDB" id="A0A8H6C029"/>
<dbReference type="SUPFAM" id="SSF50978">
    <property type="entry name" value="WD40 repeat-like"/>
    <property type="match status" value="1"/>
</dbReference>
<dbReference type="Proteomes" id="UP000536275">
    <property type="component" value="Unassembled WGS sequence"/>
</dbReference>
<dbReference type="GO" id="GO:1990757">
    <property type="term" value="F:ubiquitin ligase activator activity"/>
    <property type="evidence" value="ECO:0007669"/>
    <property type="project" value="TreeGrafter"/>
</dbReference>
<dbReference type="PROSITE" id="PS50082">
    <property type="entry name" value="WD_REPEATS_2"/>
    <property type="match status" value="2"/>
</dbReference>
<dbReference type="GO" id="GO:0031145">
    <property type="term" value="P:anaphase-promoting complex-dependent catabolic process"/>
    <property type="evidence" value="ECO:0007669"/>
    <property type="project" value="TreeGrafter"/>
</dbReference>
<dbReference type="PROSITE" id="PS50294">
    <property type="entry name" value="WD_REPEATS_REGION"/>
    <property type="match status" value="1"/>
</dbReference>
<reference evidence="10 11" key="1">
    <citation type="submission" date="2020-03" db="EMBL/GenBank/DDBJ databases">
        <title>FDA dAtabase for Regulatory Grade micrObial Sequences (FDA-ARGOS): Supporting development and validation of Infectious Disease Dx tests.</title>
        <authorList>
            <person name="Campos J."/>
            <person name="Goldberg B."/>
            <person name="Tallon L."/>
            <person name="Sadzewicz L."/>
            <person name="Vavikolanu K."/>
            <person name="Mehta A."/>
            <person name="Aluvathingal J."/>
            <person name="Nadendla S."/>
            <person name="Nandy P."/>
            <person name="Geyer C."/>
            <person name="Yan Y."/>
            <person name="Sichtig H."/>
        </authorList>
    </citation>
    <scope>NUCLEOTIDE SEQUENCE [LARGE SCALE GENOMIC DNA]</scope>
    <source>
        <strain evidence="10 11">FDAARGOS_656</strain>
    </source>
</reference>
<evidence type="ECO:0000256" key="6">
    <source>
        <dbReference type="ARBA" id="ARBA00023306"/>
    </source>
</evidence>
<name>A0A8H6C029_CANAX</name>
<feature type="compositionally biased region" description="Polar residues" evidence="8">
    <location>
        <begin position="1"/>
        <end position="20"/>
    </location>
</feature>
<dbReference type="EMBL" id="JABWAD010000022">
    <property type="protein sequence ID" value="KAF6070988.1"/>
    <property type="molecule type" value="Genomic_DNA"/>
</dbReference>
<feature type="compositionally biased region" description="Low complexity" evidence="8">
    <location>
        <begin position="22"/>
        <end position="57"/>
    </location>
</feature>
<evidence type="ECO:0000313" key="10">
    <source>
        <dbReference type="EMBL" id="KAF6070988.1"/>
    </source>
</evidence>
<dbReference type="InterPro" id="IPR036322">
    <property type="entry name" value="WD40_repeat_dom_sf"/>
</dbReference>
<feature type="domain" description="CDC20/Fizzy WD40" evidence="9">
    <location>
        <begin position="310"/>
        <end position="619"/>
    </location>
</feature>
<dbReference type="Gene3D" id="2.130.10.10">
    <property type="entry name" value="YVTN repeat-like/Quinoprotein amine dehydrogenase"/>
    <property type="match status" value="1"/>
</dbReference>
<dbReference type="PANTHER" id="PTHR19918">
    <property type="entry name" value="CELL DIVISION CYCLE 20 CDC20 FIZZY -RELATED"/>
    <property type="match status" value="1"/>
</dbReference>
<feature type="region of interest" description="Disordered" evidence="8">
    <location>
        <begin position="634"/>
        <end position="677"/>
    </location>
</feature>
<dbReference type="GO" id="GO:1905786">
    <property type="term" value="P:positive regulation of anaphase-promoting complex-dependent catabolic process"/>
    <property type="evidence" value="ECO:0007669"/>
    <property type="project" value="TreeGrafter"/>
</dbReference>
<evidence type="ECO:0000256" key="1">
    <source>
        <dbReference type="ARBA" id="ARBA00006445"/>
    </source>
</evidence>
<dbReference type="PROSITE" id="PS00678">
    <property type="entry name" value="WD_REPEATS_1"/>
    <property type="match status" value="1"/>
</dbReference>
<dbReference type="SMART" id="SM00320">
    <property type="entry name" value="WD40"/>
    <property type="match status" value="5"/>
</dbReference>
<dbReference type="PANTHER" id="PTHR19918:SF8">
    <property type="entry name" value="FI02843P"/>
    <property type="match status" value="1"/>
</dbReference>
<keyword evidence="6" id="KW-0131">Cell cycle</keyword>
<dbReference type="InterPro" id="IPR015943">
    <property type="entry name" value="WD40/YVTN_repeat-like_dom_sf"/>
</dbReference>
<feature type="compositionally biased region" description="Polar residues" evidence="8">
    <location>
        <begin position="82"/>
        <end position="93"/>
    </location>
</feature>
<feature type="region of interest" description="Disordered" evidence="8">
    <location>
        <begin position="1"/>
        <end position="57"/>
    </location>
</feature>
<evidence type="ECO:0000256" key="5">
    <source>
        <dbReference type="ARBA" id="ARBA00022776"/>
    </source>
</evidence>
<feature type="compositionally biased region" description="Basic and acidic residues" evidence="8">
    <location>
        <begin position="634"/>
        <end position="644"/>
    </location>
</feature>
<dbReference type="InterPro" id="IPR056150">
    <property type="entry name" value="WD40_CDC20-Fz"/>
</dbReference>
<keyword evidence="4" id="KW-0677">Repeat</keyword>
<organism evidence="10 11">
    <name type="scientific">Candida albicans</name>
    <name type="common">Yeast</name>
    <dbReference type="NCBI Taxonomy" id="5476"/>
    <lineage>
        <taxon>Eukaryota</taxon>
        <taxon>Fungi</taxon>
        <taxon>Dikarya</taxon>
        <taxon>Ascomycota</taxon>
        <taxon>Saccharomycotina</taxon>
        <taxon>Pichiomycetes</taxon>
        <taxon>Debaryomycetaceae</taxon>
        <taxon>Candida/Lodderomyces clade</taxon>
        <taxon>Candida</taxon>
    </lineage>
</organism>
<evidence type="ECO:0000256" key="3">
    <source>
        <dbReference type="ARBA" id="ARBA00022618"/>
    </source>
</evidence>
<keyword evidence="2 7" id="KW-0853">WD repeat</keyword>
<comment type="caution">
    <text evidence="10">The sequence shown here is derived from an EMBL/GenBank/DDBJ whole genome shotgun (WGS) entry which is preliminary data.</text>
</comment>
<dbReference type="InterPro" id="IPR019775">
    <property type="entry name" value="WD40_repeat_CS"/>
</dbReference>
<feature type="region of interest" description="Disordered" evidence="8">
    <location>
        <begin position="71"/>
        <end position="148"/>
    </location>
</feature>
<dbReference type="Pfam" id="PF24807">
    <property type="entry name" value="WD40_CDC20-Fz"/>
    <property type="match status" value="1"/>
</dbReference>
<gene>
    <name evidence="10" type="ORF">FOB64_002046</name>
</gene>
<dbReference type="GO" id="GO:0051301">
    <property type="term" value="P:cell division"/>
    <property type="evidence" value="ECO:0007669"/>
    <property type="project" value="UniProtKB-KW"/>
</dbReference>
<feature type="repeat" description="WD" evidence="7">
    <location>
        <begin position="588"/>
        <end position="621"/>
    </location>
</feature>
<dbReference type="GO" id="GO:0005680">
    <property type="term" value="C:anaphase-promoting complex"/>
    <property type="evidence" value="ECO:0007669"/>
    <property type="project" value="TreeGrafter"/>
</dbReference>
<protein>
    <submittedName>
        <fullName evidence="10">WD domain, G-beta repeat family protein</fullName>
    </submittedName>
</protein>
<dbReference type="InterPro" id="IPR001680">
    <property type="entry name" value="WD40_rpt"/>
</dbReference>
<feature type="compositionally biased region" description="Basic and acidic residues" evidence="8">
    <location>
        <begin position="658"/>
        <end position="667"/>
    </location>
</feature>
<dbReference type="GO" id="GO:0010997">
    <property type="term" value="F:anaphase-promoting complex binding"/>
    <property type="evidence" value="ECO:0007669"/>
    <property type="project" value="InterPro"/>
</dbReference>
<keyword evidence="3" id="KW-0132">Cell division</keyword>
<evidence type="ECO:0000256" key="4">
    <source>
        <dbReference type="ARBA" id="ARBA00022737"/>
    </source>
</evidence>
<comment type="similarity">
    <text evidence="1">Belongs to the WD repeat CDC20/Fizzy family.</text>
</comment>
<feature type="repeat" description="WD" evidence="7">
    <location>
        <begin position="355"/>
        <end position="396"/>
    </location>
</feature>
<keyword evidence="5" id="KW-0498">Mitosis</keyword>
<feature type="compositionally biased region" description="Basic residues" evidence="8">
    <location>
        <begin position="668"/>
        <end position="677"/>
    </location>
</feature>
<evidence type="ECO:0000313" key="11">
    <source>
        <dbReference type="Proteomes" id="UP000536275"/>
    </source>
</evidence>
<evidence type="ECO:0000256" key="2">
    <source>
        <dbReference type="ARBA" id="ARBA00022574"/>
    </source>
</evidence>
<dbReference type="InterPro" id="IPR033010">
    <property type="entry name" value="Cdc20/Fizzy"/>
</dbReference>
<accession>A0A8H6C029</accession>
<proteinExistence type="inferred from homology"/>
<evidence type="ECO:0000256" key="8">
    <source>
        <dbReference type="SAM" id="MobiDB-lite"/>
    </source>
</evidence>
<feature type="compositionally biased region" description="Low complexity" evidence="8">
    <location>
        <begin position="188"/>
        <end position="209"/>
    </location>
</feature>
<sequence>MSLVSPNSKPTIFKNSNNILLKNDSNDPSSKSKSPSRKSSNVSISAAPSANNASISPSKRHYLQQMSPNISNRTVHLPNDTPLKQQSLKRPSISSSSTSGTGTGSGAAVEVAADSTSTTNLKPISKPISKFQRPQLPPSLRPPINSRSKTAVLPSLSKSTSSLATTHSSTQSLSNPFILRRANSLISQGGSSSLSDLHQQQQSSTTSSDRFIPSRYNSVTGKLDTTNEVPLPSAAPEVHIKAQTSKIYQHHVAEACGLEMNSRILLYQPLPPERKKPVNLVRQLSNQSSSGSSTAAARANKIPNAPERVLDAPGLIDDFYLNLLAWSSTNLLAIGLEDAVYVWNASTGSVGLLCELADKTLVTSLRWSQDGSYISIGKDDGLIEIWDIESNTKLRTLNCDNHLTRIASQSWNQHVLTSGSRMGHIYFSDVRVANHLVNKNQEAHSAEVCGIEYRPVGNGTSSTTSINDSLQFATGGNDNLVCIWDARNVTTPVFSKSNHKAAVKALSWCPYQSSLLATGGGSTDKTINFWNTTTGARVNTIETGSQISSLNWGYAHGTGLEIVATHGFPSNSISLFNYPTLQKTGEIINAHDTRILNGCLSPDNLTLATVAGDENLKFWSLFDLYKNNKRDYSHLRHGQDRDNQYNDYDDSDVNGLNNDDKDGGHDSKRIKKMMNLR</sequence>
<evidence type="ECO:0000259" key="9">
    <source>
        <dbReference type="Pfam" id="PF24807"/>
    </source>
</evidence>
<feature type="region of interest" description="Disordered" evidence="8">
    <location>
        <begin position="188"/>
        <end position="215"/>
    </location>
</feature>
<evidence type="ECO:0000256" key="7">
    <source>
        <dbReference type="PROSITE-ProRule" id="PRU00221"/>
    </source>
</evidence>